<dbReference type="GO" id="GO:0009279">
    <property type="term" value="C:cell outer membrane"/>
    <property type="evidence" value="ECO:0007669"/>
    <property type="project" value="UniProtKB-SubCell"/>
</dbReference>
<keyword evidence="8" id="KW-0732">Signal</keyword>
<dbReference type="SUPFAM" id="SSF56954">
    <property type="entry name" value="Outer membrane efflux proteins (OEP)"/>
    <property type="match status" value="1"/>
</dbReference>
<dbReference type="GO" id="GO:1990281">
    <property type="term" value="C:efflux pump complex"/>
    <property type="evidence" value="ECO:0007669"/>
    <property type="project" value="TreeGrafter"/>
</dbReference>
<protein>
    <submittedName>
        <fullName evidence="9">TolC family protein</fullName>
    </submittedName>
</protein>
<dbReference type="GO" id="GO:0015288">
    <property type="term" value="F:porin activity"/>
    <property type="evidence" value="ECO:0007669"/>
    <property type="project" value="TreeGrafter"/>
</dbReference>
<reference evidence="9" key="2">
    <citation type="submission" date="2021-04" db="EMBL/GenBank/DDBJ databases">
        <authorList>
            <person name="Gilroy R."/>
        </authorList>
    </citation>
    <scope>NUCLEOTIDE SEQUENCE</scope>
    <source>
        <strain evidence="9">ChiHjej12B11-16260</strain>
    </source>
</reference>
<gene>
    <name evidence="9" type="ORF">H9982_01935</name>
</gene>
<reference evidence="9" key="1">
    <citation type="journal article" date="2021" name="PeerJ">
        <title>Extensive microbial diversity within the chicken gut microbiome revealed by metagenomics and culture.</title>
        <authorList>
            <person name="Gilroy R."/>
            <person name="Ravi A."/>
            <person name="Getino M."/>
            <person name="Pursley I."/>
            <person name="Horton D.L."/>
            <person name="Alikhan N.F."/>
            <person name="Baker D."/>
            <person name="Gharbi K."/>
            <person name="Hall N."/>
            <person name="Watson M."/>
            <person name="Adriaenssens E.M."/>
            <person name="Foster-Nyarko E."/>
            <person name="Jarju S."/>
            <person name="Secka A."/>
            <person name="Antonio M."/>
            <person name="Oren A."/>
            <person name="Chaudhuri R.R."/>
            <person name="La Ragione R."/>
            <person name="Hildebrand F."/>
            <person name="Pallen M.J."/>
        </authorList>
    </citation>
    <scope>NUCLEOTIDE SEQUENCE</scope>
    <source>
        <strain evidence="9">ChiHjej12B11-16260</strain>
    </source>
</reference>
<comment type="similarity">
    <text evidence="2">Belongs to the outer membrane factor (OMF) (TC 1.B.17) family.</text>
</comment>
<keyword evidence="4" id="KW-1134">Transmembrane beta strand</keyword>
<dbReference type="Gene3D" id="1.20.1600.10">
    <property type="entry name" value="Outer membrane efflux proteins (OEP)"/>
    <property type="match status" value="1"/>
</dbReference>
<keyword evidence="5" id="KW-0812">Transmembrane</keyword>
<evidence type="ECO:0000256" key="2">
    <source>
        <dbReference type="ARBA" id="ARBA00007613"/>
    </source>
</evidence>
<feature type="chain" id="PRO_5039335711" evidence="8">
    <location>
        <begin position="20"/>
        <end position="430"/>
    </location>
</feature>
<evidence type="ECO:0000256" key="6">
    <source>
        <dbReference type="ARBA" id="ARBA00023136"/>
    </source>
</evidence>
<comment type="subcellular location">
    <subcellularLocation>
        <location evidence="1">Cell outer membrane</location>
    </subcellularLocation>
</comment>
<evidence type="ECO:0000256" key="1">
    <source>
        <dbReference type="ARBA" id="ARBA00004442"/>
    </source>
</evidence>
<dbReference type="AlphaFoldDB" id="A0A9D1VQD0"/>
<comment type="caution">
    <text evidence="9">The sequence shown here is derived from an EMBL/GenBank/DDBJ whole genome shotgun (WGS) entry which is preliminary data.</text>
</comment>
<dbReference type="PANTHER" id="PTHR30026:SF20">
    <property type="entry name" value="OUTER MEMBRANE PROTEIN TOLC"/>
    <property type="match status" value="1"/>
</dbReference>
<evidence type="ECO:0000256" key="8">
    <source>
        <dbReference type="SAM" id="SignalP"/>
    </source>
</evidence>
<dbReference type="InterPro" id="IPR051906">
    <property type="entry name" value="TolC-like"/>
</dbReference>
<keyword evidence="3" id="KW-0813">Transport</keyword>
<sequence>MNRIVIMCMCCVCSLLQVAAQVTVEDCQRMARENYPLIKQYDLIDKMTGLSLSNAAKAYLPQITLSAQATYQSDVVAFPSEIESLFSKMGVDMKGLNRDQYKVMLDVSQIIWDGGATQARKEVERAEGEVSRQSIAVELYALGKRVNDLYFGILLLEEQLAQNDEMKRLLQENYNSVSAMVSNGVALPSDLDAVEVELLTTQQQRVQIESSLAVYRKMLAILVGDDSIEKAAIAKPAYSEVWMETGIDERPEMRLYDAQIARLEAQRRGIKASIMPQFGAFAQGFYGNPGLNMFEDMVENRWTWNYIVGVRLQWNISGFYTHKNSLSKIELARRQVENTRETFRFNTALQLSEERQTVERLQKVTADDDKIIALRTSIRQAAEAKLKNGVISVSDLLAELTKENNAKITRSIHEIELLKSIYDIKLTRNE</sequence>
<organism evidence="9 10">
    <name type="scientific">Candidatus Barnesiella excrementipullorum</name>
    <dbReference type="NCBI Taxonomy" id="2838479"/>
    <lineage>
        <taxon>Bacteria</taxon>
        <taxon>Pseudomonadati</taxon>
        <taxon>Bacteroidota</taxon>
        <taxon>Bacteroidia</taxon>
        <taxon>Bacteroidales</taxon>
        <taxon>Barnesiellaceae</taxon>
        <taxon>Barnesiella</taxon>
    </lineage>
</organism>
<dbReference type="Pfam" id="PF02321">
    <property type="entry name" value="OEP"/>
    <property type="match status" value="1"/>
</dbReference>
<evidence type="ECO:0000256" key="7">
    <source>
        <dbReference type="ARBA" id="ARBA00023237"/>
    </source>
</evidence>
<evidence type="ECO:0000256" key="5">
    <source>
        <dbReference type="ARBA" id="ARBA00022692"/>
    </source>
</evidence>
<name>A0A9D1VQD0_9BACT</name>
<dbReference type="EMBL" id="DXFB01000049">
    <property type="protein sequence ID" value="HIX44959.1"/>
    <property type="molecule type" value="Genomic_DNA"/>
</dbReference>
<keyword evidence="6" id="KW-0472">Membrane</keyword>
<proteinExistence type="inferred from homology"/>
<evidence type="ECO:0000313" key="9">
    <source>
        <dbReference type="EMBL" id="HIX44959.1"/>
    </source>
</evidence>
<dbReference type="Proteomes" id="UP000824246">
    <property type="component" value="Unassembled WGS sequence"/>
</dbReference>
<keyword evidence="7" id="KW-0998">Cell outer membrane</keyword>
<evidence type="ECO:0000256" key="4">
    <source>
        <dbReference type="ARBA" id="ARBA00022452"/>
    </source>
</evidence>
<evidence type="ECO:0000313" key="10">
    <source>
        <dbReference type="Proteomes" id="UP000824246"/>
    </source>
</evidence>
<dbReference type="PANTHER" id="PTHR30026">
    <property type="entry name" value="OUTER MEMBRANE PROTEIN TOLC"/>
    <property type="match status" value="1"/>
</dbReference>
<accession>A0A9D1VQD0</accession>
<feature type="signal peptide" evidence="8">
    <location>
        <begin position="1"/>
        <end position="19"/>
    </location>
</feature>
<dbReference type="GO" id="GO:0015562">
    <property type="term" value="F:efflux transmembrane transporter activity"/>
    <property type="evidence" value="ECO:0007669"/>
    <property type="project" value="InterPro"/>
</dbReference>
<dbReference type="InterPro" id="IPR003423">
    <property type="entry name" value="OMP_efflux"/>
</dbReference>
<evidence type="ECO:0000256" key="3">
    <source>
        <dbReference type="ARBA" id="ARBA00022448"/>
    </source>
</evidence>